<sequence length="143" mass="15722">MTTINRSVLLPFRAQQLFDLVNDIEAYPRFMDGCVGAQVLRQEEGLVEARLDLSKGGVSHSFSTRNRMVDAEHISLELVEGPFDQFGGRWEFTPLGDSACKVSLSLHFSTNNALLGAAAARLFDSATNNLVSAVEKRAKELYG</sequence>
<dbReference type="PANTHER" id="PTHR12901">
    <property type="entry name" value="SPERM PROTEIN HOMOLOG"/>
    <property type="match status" value="1"/>
</dbReference>
<feature type="domain" description="Coenzyme Q-binding protein COQ10 START" evidence="3">
    <location>
        <begin position="11"/>
        <end position="134"/>
    </location>
</feature>
<comment type="caution">
    <text evidence="4">The sequence shown here is derived from an EMBL/GenBank/DDBJ whole genome shotgun (WGS) entry which is preliminary data.</text>
</comment>
<dbReference type="PANTHER" id="PTHR12901:SF10">
    <property type="entry name" value="COENZYME Q-BINDING PROTEIN COQ10, MITOCHONDRIAL"/>
    <property type="match status" value="1"/>
</dbReference>
<evidence type="ECO:0000256" key="2">
    <source>
        <dbReference type="ARBA" id="ARBA00022649"/>
    </source>
</evidence>
<reference evidence="4" key="1">
    <citation type="submission" date="2019-02" db="EMBL/GenBank/DDBJ databases">
        <authorList>
            <person name="Li S.-H."/>
        </authorList>
    </citation>
    <scope>NUCLEOTIDE SEQUENCE</scope>
    <source>
        <strain evidence="4">IMCC8485</strain>
    </source>
</reference>
<accession>A0ABT3SR06</accession>
<organism evidence="4 5">
    <name type="scientific">Candidatus Seongchinamella marina</name>
    <dbReference type="NCBI Taxonomy" id="2518990"/>
    <lineage>
        <taxon>Bacteria</taxon>
        <taxon>Pseudomonadati</taxon>
        <taxon>Pseudomonadota</taxon>
        <taxon>Gammaproteobacteria</taxon>
        <taxon>Cellvibrionales</taxon>
        <taxon>Halieaceae</taxon>
        <taxon>Seongchinamella</taxon>
    </lineage>
</organism>
<dbReference type="InterPro" id="IPR005031">
    <property type="entry name" value="COQ10_START"/>
</dbReference>
<gene>
    <name evidence="4" type="ORF">EYC87_00645</name>
</gene>
<dbReference type="RefSeq" id="WP_279251155.1">
    <property type="nucleotide sequence ID" value="NZ_SHNP01000001.1"/>
</dbReference>
<protein>
    <submittedName>
        <fullName evidence="4">Type II toxin-antitoxin system RatA family toxin</fullName>
    </submittedName>
</protein>
<evidence type="ECO:0000256" key="1">
    <source>
        <dbReference type="ARBA" id="ARBA00008918"/>
    </source>
</evidence>
<dbReference type="InterPro" id="IPR023393">
    <property type="entry name" value="START-like_dom_sf"/>
</dbReference>
<dbReference type="Pfam" id="PF03364">
    <property type="entry name" value="Polyketide_cyc"/>
    <property type="match status" value="1"/>
</dbReference>
<dbReference type="EMBL" id="SHNP01000001">
    <property type="protein sequence ID" value="MCX2972091.1"/>
    <property type="molecule type" value="Genomic_DNA"/>
</dbReference>
<dbReference type="CDD" id="cd07813">
    <property type="entry name" value="COQ10p_like"/>
    <property type="match status" value="1"/>
</dbReference>
<keyword evidence="2" id="KW-1277">Toxin-antitoxin system</keyword>
<evidence type="ECO:0000259" key="3">
    <source>
        <dbReference type="Pfam" id="PF03364"/>
    </source>
</evidence>
<comment type="similarity">
    <text evidence="1">Belongs to the ribosome association toxin RatA family.</text>
</comment>
<name>A0ABT3SR06_9GAMM</name>
<evidence type="ECO:0000313" key="4">
    <source>
        <dbReference type="EMBL" id="MCX2972091.1"/>
    </source>
</evidence>
<dbReference type="InterPro" id="IPR044996">
    <property type="entry name" value="COQ10-like"/>
</dbReference>
<proteinExistence type="inferred from homology"/>
<dbReference type="Proteomes" id="UP001143307">
    <property type="component" value="Unassembled WGS sequence"/>
</dbReference>
<dbReference type="Gene3D" id="3.30.530.20">
    <property type="match status" value="1"/>
</dbReference>
<keyword evidence="5" id="KW-1185">Reference proteome</keyword>
<dbReference type="SUPFAM" id="SSF55961">
    <property type="entry name" value="Bet v1-like"/>
    <property type="match status" value="1"/>
</dbReference>
<evidence type="ECO:0000313" key="5">
    <source>
        <dbReference type="Proteomes" id="UP001143307"/>
    </source>
</evidence>